<sequence length="181" mass="20200">MASGKAPYFESLRGSRTKSFVHSCIGRFAMTREEVMEKATGALELAVKSNENTERQLWRGFIHMALKVLSFKSALIFLTMQKPKPGEDVTVVQLGPSISIRIWDGDLACIQSFAFDLVNGRGQHIRTPKDTKIYSMPTELAPHAQVPFVEQSERAEAILSAPAHSFPHSPFIIDRNNDDPN</sequence>
<reference evidence="2" key="2">
    <citation type="submission" date="2015-01" db="EMBL/GenBank/DDBJ databases">
        <title>Evolutionary Origins and Diversification of the Mycorrhizal Mutualists.</title>
        <authorList>
            <consortium name="DOE Joint Genome Institute"/>
            <consortium name="Mycorrhizal Genomics Consortium"/>
            <person name="Kohler A."/>
            <person name="Kuo A."/>
            <person name="Nagy L.G."/>
            <person name="Floudas D."/>
            <person name="Copeland A."/>
            <person name="Barry K.W."/>
            <person name="Cichocki N."/>
            <person name="Veneault-Fourrey C."/>
            <person name="LaButti K."/>
            <person name="Lindquist E.A."/>
            <person name="Lipzen A."/>
            <person name="Lundell T."/>
            <person name="Morin E."/>
            <person name="Murat C."/>
            <person name="Riley R."/>
            <person name="Ohm R."/>
            <person name="Sun H."/>
            <person name="Tunlid A."/>
            <person name="Henrissat B."/>
            <person name="Grigoriev I.V."/>
            <person name="Hibbett D.S."/>
            <person name="Martin F."/>
        </authorList>
    </citation>
    <scope>NUCLEOTIDE SEQUENCE [LARGE SCALE GENOMIC DNA]</scope>
    <source>
        <strain evidence="2">LaAM-08-1</strain>
    </source>
</reference>
<protein>
    <submittedName>
        <fullName evidence="1">Uncharacterized protein</fullName>
    </submittedName>
</protein>
<reference evidence="1 2" key="1">
    <citation type="submission" date="2014-04" db="EMBL/GenBank/DDBJ databases">
        <authorList>
            <consortium name="DOE Joint Genome Institute"/>
            <person name="Kuo A."/>
            <person name="Kohler A."/>
            <person name="Nagy L.G."/>
            <person name="Floudas D."/>
            <person name="Copeland A."/>
            <person name="Barry K.W."/>
            <person name="Cichocki N."/>
            <person name="Veneault-Fourrey C."/>
            <person name="LaButti K."/>
            <person name="Lindquist E.A."/>
            <person name="Lipzen A."/>
            <person name="Lundell T."/>
            <person name="Morin E."/>
            <person name="Murat C."/>
            <person name="Sun H."/>
            <person name="Tunlid A."/>
            <person name="Henrissat B."/>
            <person name="Grigoriev I.V."/>
            <person name="Hibbett D.S."/>
            <person name="Martin F."/>
            <person name="Nordberg H.P."/>
            <person name="Cantor M.N."/>
            <person name="Hua S.X."/>
        </authorList>
    </citation>
    <scope>NUCLEOTIDE SEQUENCE [LARGE SCALE GENOMIC DNA]</scope>
    <source>
        <strain evidence="1 2">LaAM-08-1</strain>
    </source>
</reference>
<dbReference type="Proteomes" id="UP000054477">
    <property type="component" value="Unassembled WGS sequence"/>
</dbReference>
<dbReference type="AlphaFoldDB" id="A0A0C9XTA4"/>
<dbReference type="OrthoDB" id="2669263at2759"/>
<evidence type="ECO:0000313" key="2">
    <source>
        <dbReference type="Proteomes" id="UP000054477"/>
    </source>
</evidence>
<keyword evidence="2" id="KW-1185">Reference proteome</keyword>
<proteinExistence type="predicted"/>
<organism evidence="1 2">
    <name type="scientific">Laccaria amethystina LaAM-08-1</name>
    <dbReference type="NCBI Taxonomy" id="1095629"/>
    <lineage>
        <taxon>Eukaryota</taxon>
        <taxon>Fungi</taxon>
        <taxon>Dikarya</taxon>
        <taxon>Basidiomycota</taxon>
        <taxon>Agaricomycotina</taxon>
        <taxon>Agaricomycetes</taxon>
        <taxon>Agaricomycetidae</taxon>
        <taxon>Agaricales</taxon>
        <taxon>Agaricineae</taxon>
        <taxon>Hydnangiaceae</taxon>
        <taxon>Laccaria</taxon>
    </lineage>
</organism>
<evidence type="ECO:0000313" key="1">
    <source>
        <dbReference type="EMBL" id="KIJ99142.1"/>
    </source>
</evidence>
<accession>A0A0C9XTA4</accession>
<gene>
    <name evidence="1" type="ORF">K443DRAFT_8646</name>
</gene>
<dbReference type="HOGENOM" id="CLU_1489246_0_0_1"/>
<dbReference type="EMBL" id="KN838653">
    <property type="protein sequence ID" value="KIJ99142.1"/>
    <property type="molecule type" value="Genomic_DNA"/>
</dbReference>
<name>A0A0C9XTA4_9AGAR</name>